<feature type="domain" description="EF-hand" evidence="4">
    <location>
        <begin position="139"/>
        <end position="174"/>
    </location>
</feature>
<organism evidence="5 6">
    <name type="scientific">Mytilus galloprovincialis</name>
    <name type="common">Mediterranean mussel</name>
    <dbReference type="NCBI Taxonomy" id="29158"/>
    <lineage>
        <taxon>Eukaryota</taxon>
        <taxon>Metazoa</taxon>
        <taxon>Spiralia</taxon>
        <taxon>Lophotrochozoa</taxon>
        <taxon>Mollusca</taxon>
        <taxon>Bivalvia</taxon>
        <taxon>Autobranchia</taxon>
        <taxon>Pteriomorphia</taxon>
        <taxon>Mytilida</taxon>
        <taxon>Mytiloidea</taxon>
        <taxon>Mytilidae</taxon>
        <taxon>Mytilinae</taxon>
        <taxon>Mytilus</taxon>
    </lineage>
</organism>
<dbReference type="FunFam" id="1.10.238.10:FF:000001">
    <property type="entry name" value="Calmodulin 1"/>
    <property type="match status" value="1"/>
</dbReference>
<dbReference type="AlphaFoldDB" id="A0A8B6H1T1"/>
<gene>
    <name evidence="5" type="ORF">MGAL_10B042521</name>
</gene>
<evidence type="ECO:0000256" key="1">
    <source>
        <dbReference type="ARBA" id="ARBA00022737"/>
    </source>
</evidence>
<sequence length="211" mass="24396">MTKASMLGGMTHKVYTKLYKSMVEPFFSMVVVFGALKRLVPYRQFRTGPTESIIWDVKTANTIIENELEETFLMFDKTGDQELDVEEAGSMWRSTGLNPTKSEIQEMFNEIDQDGRGTIDCKEFISWMSSNGNKNFVDNLEEELREAFRVFDKNGDGFLDKKEFKRIMSELGDEPLTSEELENLMGKYDEDGDEKISYEEFIPGFVEMARE</sequence>
<dbReference type="OrthoDB" id="26525at2759"/>
<dbReference type="EMBL" id="UYJE01009275">
    <property type="protein sequence ID" value="VDI71917.1"/>
    <property type="molecule type" value="Genomic_DNA"/>
</dbReference>
<dbReference type="PROSITE" id="PS00018">
    <property type="entry name" value="EF_HAND_1"/>
    <property type="match status" value="1"/>
</dbReference>
<evidence type="ECO:0000313" key="5">
    <source>
        <dbReference type="EMBL" id="VDI71917.1"/>
    </source>
</evidence>
<dbReference type="Gene3D" id="1.10.238.10">
    <property type="entry name" value="EF-hand"/>
    <property type="match status" value="2"/>
</dbReference>
<dbReference type="SMART" id="SM00054">
    <property type="entry name" value="EFh"/>
    <property type="match status" value="4"/>
</dbReference>
<keyword evidence="3" id="KW-0514">Muscle protein</keyword>
<evidence type="ECO:0000259" key="4">
    <source>
        <dbReference type="PROSITE" id="PS50222"/>
    </source>
</evidence>
<dbReference type="PROSITE" id="PS50222">
    <property type="entry name" value="EF_HAND_2"/>
    <property type="match status" value="4"/>
</dbReference>
<feature type="domain" description="EF-hand" evidence="4">
    <location>
        <begin position="63"/>
        <end position="98"/>
    </location>
</feature>
<evidence type="ECO:0000256" key="2">
    <source>
        <dbReference type="ARBA" id="ARBA00022837"/>
    </source>
</evidence>
<evidence type="ECO:0000256" key="3">
    <source>
        <dbReference type="ARBA" id="ARBA00023179"/>
    </source>
</evidence>
<dbReference type="InterPro" id="IPR011992">
    <property type="entry name" value="EF-hand-dom_pair"/>
</dbReference>
<dbReference type="InterPro" id="IPR050145">
    <property type="entry name" value="Centrin_CML-like"/>
</dbReference>
<keyword evidence="6" id="KW-1185">Reference proteome</keyword>
<feature type="domain" description="EF-hand" evidence="4">
    <location>
        <begin position="176"/>
        <end position="211"/>
    </location>
</feature>
<dbReference type="CDD" id="cd00051">
    <property type="entry name" value="EFh"/>
    <property type="match status" value="2"/>
</dbReference>
<keyword evidence="2" id="KW-0106">Calcium</keyword>
<dbReference type="InterPro" id="IPR002048">
    <property type="entry name" value="EF_hand_dom"/>
</dbReference>
<dbReference type="Proteomes" id="UP000596742">
    <property type="component" value="Unassembled WGS sequence"/>
</dbReference>
<dbReference type="Pfam" id="PF13499">
    <property type="entry name" value="EF-hand_7"/>
    <property type="match status" value="2"/>
</dbReference>
<keyword evidence="1" id="KW-0677">Repeat</keyword>
<evidence type="ECO:0000313" key="6">
    <source>
        <dbReference type="Proteomes" id="UP000596742"/>
    </source>
</evidence>
<reference evidence="5" key="1">
    <citation type="submission" date="2018-11" db="EMBL/GenBank/DDBJ databases">
        <authorList>
            <person name="Alioto T."/>
            <person name="Alioto T."/>
        </authorList>
    </citation>
    <scope>NUCLEOTIDE SEQUENCE</scope>
</reference>
<protein>
    <recommendedName>
        <fullName evidence="4">EF-hand domain-containing protein</fullName>
    </recommendedName>
</protein>
<proteinExistence type="predicted"/>
<dbReference type="GO" id="GO:0005509">
    <property type="term" value="F:calcium ion binding"/>
    <property type="evidence" value="ECO:0007669"/>
    <property type="project" value="InterPro"/>
</dbReference>
<name>A0A8B6H1T1_MYTGA</name>
<dbReference type="PANTHER" id="PTHR23050">
    <property type="entry name" value="CALCIUM BINDING PROTEIN"/>
    <property type="match status" value="1"/>
</dbReference>
<dbReference type="InterPro" id="IPR018247">
    <property type="entry name" value="EF_Hand_1_Ca_BS"/>
</dbReference>
<comment type="caution">
    <text evidence="5">The sequence shown here is derived from an EMBL/GenBank/DDBJ whole genome shotgun (WGS) entry which is preliminary data.</text>
</comment>
<feature type="domain" description="EF-hand" evidence="4">
    <location>
        <begin position="99"/>
        <end position="134"/>
    </location>
</feature>
<accession>A0A8B6H1T1</accession>
<dbReference type="SUPFAM" id="SSF47473">
    <property type="entry name" value="EF-hand"/>
    <property type="match status" value="1"/>
</dbReference>